<keyword evidence="1" id="KW-0472">Membrane</keyword>
<dbReference type="VEuPathDB" id="TriTrypDB:ADEAN_000405000"/>
<keyword evidence="1" id="KW-1133">Transmembrane helix</keyword>
<evidence type="ECO:0000313" key="3">
    <source>
        <dbReference type="Proteomes" id="UP000515908"/>
    </source>
</evidence>
<feature type="transmembrane region" description="Helical" evidence="1">
    <location>
        <begin position="16"/>
        <end position="40"/>
    </location>
</feature>
<dbReference type="Proteomes" id="UP000515908">
    <property type="component" value="Chromosome 07"/>
</dbReference>
<keyword evidence="1" id="KW-0812">Transmembrane</keyword>
<evidence type="ECO:0000313" key="2">
    <source>
        <dbReference type="EMBL" id="CAD2216588.1"/>
    </source>
</evidence>
<feature type="transmembrane region" description="Helical" evidence="1">
    <location>
        <begin position="87"/>
        <end position="106"/>
    </location>
</feature>
<sequence>MGMPEKTLKSLGGVSFLFASVVVSVVVLCTVLTVGFSLGISVRRTVEKEETSAFLHRLPDLVRYLISLLYSLADPQLYASISASNVLLFVMHALLTGLIILVDFLLKEVIIKRRLIQRAKLPPLELVHHYNNKYEMALNSSHLLTINHKVKRKR</sequence>
<dbReference type="EMBL" id="LR877151">
    <property type="protein sequence ID" value="CAD2216588.1"/>
    <property type="molecule type" value="Genomic_DNA"/>
</dbReference>
<organism evidence="2 3">
    <name type="scientific">Angomonas deanei</name>
    <dbReference type="NCBI Taxonomy" id="59799"/>
    <lineage>
        <taxon>Eukaryota</taxon>
        <taxon>Discoba</taxon>
        <taxon>Euglenozoa</taxon>
        <taxon>Kinetoplastea</taxon>
        <taxon>Metakinetoplastina</taxon>
        <taxon>Trypanosomatida</taxon>
        <taxon>Trypanosomatidae</taxon>
        <taxon>Strigomonadinae</taxon>
        <taxon>Angomonas</taxon>
    </lineage>
</organism>
<dbReference type="AlphaFoldDB" id="A0A7G2C9Y7"/>
<proteinExistence type="predicted"/>
<name>A0A7G2C9Y7_9TRYP</name>
<gene>
    <name evidence="2" type="ORF">ADEAN_000405000</name>
</gene>
<evidence type="ECO:0000256" key="1">
    <source>
        <dbReference type="SAM" id="Phobius"/>
    </source>
</evidence>
<reference evidence="2 3" key="1">
    <citation type="submission" date="2020-08" db="EMBL/GenBank/DDBJ databases">
        <authorList>
            <person name="Newling K."/>
            <person name="Davey J."/>
            <person name="Forrester S."/>
        </authorList>
    </citation>
    <scope>NUCLEOTIDE SEQUENCE [LARGE SCALE GENOMIC DNA]</scope>
    <source>
        <strain evidence="3">Crithidia deanei Carvalho (ATCC PRA-265)</strain>
    </source>
</reference>
<accession>A0A7G2C9Y7</accession>
<protein>
    <submittedName>
        <fullName evidence="2">Uncharacterized protein</fullName>
    </submittedName>
</protein>
<keyword evidence="3" id="KW-1185">Reference proteome</keyword>